<feature type="compositionally biased region" description="Basic and acidic residues" evidence="1">
    <location>
        <begin position="189"/>
        <end position="198"/>
    </location>
</feature>
<dbReference type="EMBL" id="KI894022">
    <property type="protein sequence ID" value="OCF24729.1"/>
    <property type="molecule type" value="Genomic_DNA"/>
</dbReference>
<evidence type="ECO:0000313" key="3">
    <source>
        <dbReference type="EMBL" id="WVW84514.1"/>
    </source>
</evidence>
<reference evidence="2" key="1">
    <citation type="submission" date="2013-07" db="EMBL/GenBank/DDBJ databases">
        <title>The Genome Sequence of Cryptococcus bestiolae CBS10118.</title>
        <authorList>
            <consortium name="The Broad Institute Genome Sequencing Platform"/>
            <person name="Cuomo C."/>
            <person name="Litvintseva A."/>
            <person name="Chen Y."/>
            <person name="Heitman J."/>
            <person name="Sun S."/>
            <person name="Springer D."/>
            <person name="Dromer F."/>
            <person name="Young S.K."/>
            <person name="Zeng Q."/>
            <person name="Gargeya S."/>
            <person name="Fitzgerald M."/>
            <person name="Abouelleil A."/>
            <person name="Alvarado L."/>
            <person name="Berlin A.M."/>
            <person name="Chapman S.B."/>
            <person name="Dewar J."/>
            <person name="Goldberg J."/>
            <person name="Griggs A."/>
            <person name="Gujja S."/>
            <person name="Hansen M."/>
            <person name="Howarth C."/>
            <person name="Imamovic A."/>
            <person name="Larimer J."/>
            <person name="McCowan C."/>
            <person name="Murphy C."/>
            <person name="Pearson M."/>
            <person name="Priest M."/>
            <person name="Roberts A."/>
            <person name="Saif S."/>
            <person name="Shea T."/>
            <person name="Sykes S."/>
            <person name="Wortman J."/>
            <person name="Nusbaum C."/>
            <person name="Birren B."/>
        </authorList>
    </citation>
    <scope>NUCLEOTIDE SEQUENCE [LARGE SCALE GENOMIC DNA]</scope>
    <source>
        <strain evidence="2">CBS 10118</strain>
    </source>
</reference>
<dbReference type="RefSeq" id="XP_019045799.1">
    <property type="nucleotide sequence ID" value="XM_019192802.1"/>
</dbReference>
<organism evidence="2">
    <name type="scientific">Kwoniella bestiolae CBS 10118</name>
    <dbReference type="NCBI Taxonomy" id="1296100"/>
    <lineage>
        <taxon>Eukaryota</taxon>
        <taxon>Fungi</taxon>
        <taxon>Dikarya</taxon>
        <taxon>Basidiomycota</taxon>
        <taxon>Agaricomycotina</taxon>
        <taxon>Tremellomycetes</taxon>
        <taxon>Tremellales</taxon>
        <taxon>Cryptococcaceae</taxon>
        <taxon>Kwoniella</taxon>
    </lineage>
</organism>
<name>A0A1B9G140_9TREE</name>
<accession>A0A1B9G140</accession>
<evidence type="ECO:0000313" key="4">
    <source>
        <dbReference type="Proteomes" id="UP000092730"/>
    </source>
</evidence>
<dbReference type="KEGG" id="kbi:30210589"/>
<evidence type="ECO:0000256" key="1">
    <source>
        <dbReference type="SAM" id="MobiDB-lite"/>
    </source>
</evidence>
<gene>
    <name evidence="2" type="ORF">I302_06190</name>
    <name evidence="3" type="ORF">I302_106548</name>
</gene>
<dbReference type="EMBL" id="CP144545">
    <property type="protein sequence ID" value="WVW84514.1"/>
    <property type="molecule type" value="Genomic_DNA"/>
</dbReference>
<reference evidence="2" key="3">
    <citation type="submission" date="2014-01" db="EMBL/GenBank/DDBJ databases">
        <title>Evolution of pathogenesis and genome organization in the Tremellales.</title>
        <authorList>
            <person name="Cuomo C."/>
            <person name="Litvintseva A."/>
            <person name="Heitman J."/>
            <person name="Chen Y."/>
            <person name="Sun S."/>
            <person name="Springer D."/>
            <person name="Dromer F."/>
            <person name="Young S."/>
            <person name="Zeng Q."/>
            <person name="Chapman S."/>
            <person name="Gujja S."/>
            <person name="Saif S."/>
            <person name="Birren B."/>
        </authorList>
    </citation>
    <scope>NUCLEOTIDE SEQUENCE</scope>
    <source>
        <strain evidence="2">CBS 10118</strain>
    </source>
</reference>
<dbReference type="AlphaFoldDB" id="A0A1B9G140"/>
<feature type="compositionally biased region" description="Polar residues" evidence="1">
    <location>
        <begin position="163"/>
        <end position="172"/>
    </location>
</feature>
<proteinExistence type="predicted"/>
<reference evidence="3" key="2">
    <citation type="submission" date="2013-07" db="EMBL/GenBank/DDBJ databases">
        <authorList>
            <consortium name="The Broad Institute Genome Sequencing Platform"/>
            <person name="Cuomo C."/>
            <person name="Litvintseva A."/>
            <person name="Chen Y."/>
            <person name="Heitman J."/>
            <person name="Sun S."/>
            <person name="Springer D."/>
            <person name="Dromer F."/>
            <person name="Young S.K."/>
            <person name="Zeng Q."/>
            <person name="Gargeya S."/>
            <person name="Fitzgerald M."/>
            <person name="Abouelleil A."/>
            <person name="Alvarado L."/>
            <person name="Berlin A.M."/>
            <person name="Chapman S.B."/>
            <person name="Dewar J."/>
            <person name="Goldberg J."/>
            <person name="Griggs A."/>
            <person name="Gujja S."/>
            <person name="Hansen M."/>
            <person name="Howarth C."/>
            <person name="Imamovic A."/>
            <person name="Larimer J."/>
            <person name="McCowan C."/>
            <person name="Murphy C."/>
            <person name="Pearson M."/>
            <person name="Priest M."/>
            <person name="Roberts A."/>
            <person name="Saif S."/>
            <person name="Shea T."/>
            <person name="Sykes S."/>
            <person name="Wortman J."/>
            <person name="Nusbaum C."/>
            <person name="Birren B."/>
        </authorList>
    </citation>
    <scope>NUCLEOTIDE SEQUENCE</scope>
    <source>
        <strain evidence="3">CBS 10118</strain>
    </source>
</reference>
<keyword evidence="4" id="KW-1185">Reference proteome</keyword>
<dbReference type="GeneID" id="30210589"/>
<evidence type="ECO:0000313" key="2">
    <source>
        <dbReference type="EMBL" id="OCF24729.1"/>
    </source>
</evidence>
<reference evidence="3" key="4">
    <citation type="submission" date="2024-02" db="EMBL/GenBank/DDBJ databases">
        <title>Comparative genomics of Cryptococcus and Kwoniella reveals pathogenesis evolution and contrasting modes of karyotype evolution via chromosome fusion or intercentromeric recombination.</title>
        <authorList>
            <person name="Coelho M.A."/>
            <person name="David-Palma M."/>
            <person name="Shea T."/>
            <person name="Bowers K."/>
            <person name="McGinley-Smith S."/>
            <person name="Mohammad A.W."/>
            <person name="Gnirke A."/>
            <person name="Yurkov A.M."/>
            <person name="Nowrousian M."/>
            <person name="Sun S."/>
            <person name="Cuomo C.A."/>
            <person name="Heitman J."/>
        </authorList>
    </citation>
    <scope>NUCLEOTIDE SEQUENCE</scope>
    <source>
        <strain evidence="3">CBS 10118</strain>
    </source>
</reference>
<dbReference type="Proteomes" id="UP000092730">
    <property type="component" value="Chromosome 5"/>
</dbReference>
<sequence length="277" mass="31420">MSTSILPAPHNLPHADPLLSYVDPHPELELEQEQEASESISESEQSISSSAYLADLNYKIKWFGLFALEDDFWWDFWLLVRYQKAEFLEERGEVYSWGHDDGEGTEDTTSSLGGYLAEGEDYEGESLEGEDQEGVFEYLRVTNQSISKEERSGRIEGWINTQIEGPTTQGHIGSSEPVTRKRTSAQSEQTDKRYEGPRKVKVGRINPSREETLGRIQSWLNTIGLARTSPAAGFHIEQRTIEHIEPSRPITRKRTSAQVDHKIVEGQGPSKLKIRKI</sequence>
<feature type="region of interest" description="Disordered" evidence="1">
    <location>
        <begin position="163"/>
        <end position="199"/>
    </location>
</feature>
<protein>
    <submittedName>
        <fullName evidence="2">Uncharacterized protein</fullName>
    </submittedName>
</protein>
<dbReference type="VEuPathDB" id="FungiDB:I302_06190"/>